<evidence type="ECO:0000313" key="2">
    <source>
        <dbReference type="Proteomes" id="UP000182321"/>
    </source>
</evidence>
<sequence length="70" mass="8182">MKYIVKKIQEADYGCEERPVGYLPQVLLRLRGETGQEIDMEVADSELLAKDINEGDWVFFDKDNEIFKEL</sequence>
<organism evidence="1 2">
    <name type="scientific">Pseudobutyrivibrio ruminis</name>
    <dbReference type="NCBI Taxonomy" id="46206"/>
    <lineage>
        <taxon>Bacteria</taxon>
        <taxon>Bacillati</taxon>
        <taxon>Bacillota</taxon>
        <taxon>Clostridia</taxon>
        <taxon>Lachnospirales</taxon>
        <taxon>Lachnospiraceae</taxon>
        <taxon>Pseudobutyrivibrio</taxon>
    </lineage>
</organism>
<dbReference type="eggNOG" id="ENOG5033CIB">
    <property type="taxonomic scope" value="Bacteria"/>
</dbReference>
<dbReference type="AlphaFoldDB" id="A0A1H7G7P6"/>
<gene>
    <name evidence="1" type="ORF">SAMN02910377_00658</name>
</gene>
<name>A0A1H7G7P6_9FIRM</name>
<protein>
    <submittedName>
        <fullName evidence="1">Uncharacterized protein</fullName>
    </submittedName>
</protein>
<dbReference type="RefSeq" id="WP_074789137.1">
    <property type="nucleotide sequence ID" value="NZ_FNZX01000004.1"/>
</dbReference>
<keyword evidence="2" id="KW-1185">Reference proteome</keyword>
<evidence type="ECO:0000313" key="1">
    <source>
        <dbReference type="EMBL" id="SEK34148.1"/>
    </source>
</evidence>
<dbReference type="EMBL" id="FNZX01000004">
    <property type="protein sequence ID" value="SEK34148.1"/>
    <property type="molecule type" value="Genomic_DNA"/>
</dbReference>
<dbReference type="Proteomes" id="UP000182321">
    <property type="component" value="Unassembled WGS sequence"/>
</dbReference>
<proteinExistence type="predicted"/>
<accession>A0A1H7G7P6</accession>
<reference evidence="2" key="1">
    <citation type="submission" date="2016-10" db="EMBL/GenBank/DDBJ databases">
        <authorList>
            <person name="Varghese N."/>
            <person name="Submissions S."/>
        </authorList>
    </citation>
    <scope>NUCLEOTIDE SEQUENCE [LARGE SCALE GENOMIC DNA]</scope>
    <source>
        <strain evidence="2">ACV-9</strain>
    </source>
</reference>